<gene>
    <name evidence="1" type="ORF">BDZ94DRAFT_892686</name>
</gene>
<dbReference type="EMBL" id="MU150296">
    <property type="protein sequence ID" value="KAF9460614.1"/>
    <property type="molecule type" value="Genomic_DNA"/>
</dbReference>
<proteinExistence type="predicted"/>
<keyword evidence="2" id="KW-1185">Reference proteome</keyword>
<evidence type="ECO:0000313" key="1">
    <source>
        <dbReference type="EMBL" id="KAF9460614.1"/>
    </source>
</evidence>
<evidence type="ECO:0008006" key="3">
    <source>
        <dbReference type="Google" id="ProtNLM"/>
    </source>
</evidence>
<dbReference type="AlphaFoldDB" id="A0A9P6CH61"/>
<dbReference type="Proteomes" id="UP000807353">
    <property type="component" value="Unassembled WGS sequence"/>
</dbReference>
<dbReference type="Gene3D" id="3.80.10.10">
    <property type="entry name" value="Ribonuclease Inhibitor"/>
    <property type="match status" value="1"/>
</dbReference>
<dbReference type="SUPFAM" id="SSF52047">
    <property type="entry name" value="RNI-like"/>
    <property type="match status" value="1"/>
</dbReference>
<name>A0A9P6CH61_9AGAR</name>
<accession>A0A9P6CH61</accession>
<comment type="caution">
    <text evidence="1">The sequence shown here is derived from an EMBL/GenBank/DDBJ whole genome shotgun (WGS) entry which is preliminary data.</text>
</comment>
<organism evidence="1 2">
    <name type="scientific">Collybia nuda</name>
    <dbReference type="NCBI Taxonomy" id="64659"/>
    <lineage>
        <taxon>Eukaryota</taxon>
        <taxon>Fungi</taxon>
        <taxon>Dikarya</taxon>
        <taxon>Basidiomycota</taxon>
        <taxon>Agaricomycotina</taxon>
        <taxon>Agaricomycetes</taxon>
        <taxon>Agaricomycetidae</taxon>
        <taxon>Agaricales</taxon>
        <taxon>Tricholomatineae</taxon>
        <taxon>Clitocybaceae</taxon>
        <taxon>Collybia</taxon>
    </lineage>
</organism>
<dbReference type="OrthoDB" id="3022400at2759"/>
<sequence length="467" mass="53407">MLDNLSVQHTQKAERLSFLRGAVSPLKRMPPEILGRIFTLCSDGKPVVLPPNYSSGPRYPWTLGQVSSYWRKVLWDTPDVWRSLEVGMIISEDDTTTSTALEIFSRVNTRLSLFTREEIGVNNPISTFILKFADRFQHISLCATIDFLFSFLALPSNSLKVLASIEFIFDGCDMFLPNAPNTATVLLTAINLTKATFKKKEIGWRNFPIDVQLLPWEQLTEISFTCLALTYGDAHSILRQCKRLVSCTLHLENVPEYKMAPHCERIVMSTLRTLEVFGGGYPPFLWEKFLSPLELPTLKSLLFRAADSLGDDTLSSFLAHSRFTLEILTLRTRYVQYVEPEFFYTLLGQLPTLRELAMLGHCISPSVFSLARSHTQSESQLLSKVQVFACRIESPGLLAYADFMERCVGWETRGMTDVVLGCRDEPEFEDALQHFSRFKPAWEMSGRKVTVERLEMEHWNERTDRRL</sequence>
<dbReference type="InterPro" id="IPR032675">
    <property type="entry name" value="LRR_dom_sf"/>
</dbReference>
<reference evidence="1" key="1">
    <citation type="submission" date="2020-11" db="EMBL/GenBank/DDBJ databases">
        <authorList>
            <consortium name="DOE Joint Genome Institute"/>
            <person name="Ahrendt S."/>
            <person name="Riley R."/>
            <person name="Andreopoulos W."/>
            <person name="Labutti K."/>
            <person name="Pangilinan J."/>
            <person name="Ruiz-Duenas F.J."/>
            <person name="Barrasa J.M."/>
            <person name="Sanchez-Garcia M."/>
            <person name="Camarero S."/>
            <person name="Miyauchi S."/>
            <person name="Serrano A."/>
            <person name="Linde D."/>
            <person name="Babiker R."/>
            <person name="Drula E."/>
            <person name="Ayuso-Fernandez I."/>
            <person name="Pacheco R."/>
            <person name="Padilla G."/>
            <person name="Ferreira P."/>
            <person name="Barriuso J."/>
            <person name="Kellner H."/>
            <person name="Castanera R."/>
            <person name="Alfaro M."/>
            <person name="Ramirez L."/>
            <person name="Pisabarro A.G."/>
            <person name="Kuo A."/>
            <person name="Tritt A."/>
            <person name="Lipzen A."/>
            <person name="He G."/>
            <person name="Yan M."/>
            <person name="Ng V."/>
            <person name="Cullen D."/>
            <person name="Martin F."/>
            <person name="Rosso M.-N."/>
            <person name="Henrissat B."/>
            <person name="Hibbett D."/>
            <person name="Martinez A.T."/>
            <person name="Grigoriev I.V."/>
        </authorList>
    </citation>
    <scope>NUCLEOTIDE SEQUENCE</scope>
    <source>
        <strain evidence="1">CBS 247.69</strain>
    </source>
</reference>
<evidence type="ECO:0000313" key="2">
    <source>
        <dbReference type="Proteomes" id="UP000807353"/>
    </source>
</evidence>
<protein>
    <recommendedName>
        <fullName evidence="3">F-box domain-containing protein</fullName>
    </recommendedName>
</protein>